<proteinExistence type="predicted"/>
<organism evidence="2 3">
    <name type="scientific">Armillaria luteobubalina</name>
    <dbReference type="NCBI Taxonomy" id="153913"/>
    <lineage>
        <taxon>Eukaryota</taxon>
        <taxon>Fungi</taxon>
        <taxon>Dikarya</taxon>
        <taxon>Basidiomycota</taxon>
        <taxon>Agaricomycotina</taxon>
        <taxon>Agaricomycetes</taxon>
        <taxon>Agaricomycetidae</taxon>
        <taxon>Agaricales</taxon>
        <taxon>Marasmiineae</taxon>
        <taxon>Physalacriaceae</taxon>
        <taxon>Armillaria</taxon>
    </lineage>
</organism>
<dbReference type="InterPro" id="IPR010730">
    <property type="entry name" value="HET"/>
</dbReference>
<feature type="domain" description="Heterokaryon incompatibility" evidence="1">
    <location>
        <begin position="399"/>
        <end position="482"/>
    </location>
</feature>
<sequence length="783" mass="88662">MSIDFQKTVPVTIWSQPASLAIRSTKFIASEDVQVVGTSREVAVALVPLILLTITANSAGLGTCTRREHSGLQGGGDPRDTQLGLQLMRSANDPDESQFAAVVTGKRMRCKPSSLVLRMGPKVRFFFTSKSGIPRSYRTISFKTVDTEVKSLSSNYICGPELGSWASISLDGTGAISIHFEVLGAESFAHSLHNYDLASHSNDILTSQRERWFECYYDDVILPSYNDEERVMQAHLKYGRLPEVTISNVLDMSLEVSELKIDKVSQQQSFIGRKPVMPSYLANIFCETFTVQGLLDQFNTILGTSYTLSTAGIHSVLRHCTLKKYDFGTAYARLRPFWYGDLTAVVDELSRREVQYRRMLEDVLVADRIIYPRVPPRRVWDLYSNRVVPWYVARRRPWAISHAWMDECYREDVSTAINGHEWPVPIPKTTRLDHIRIEMLNLGAEYIWLDVLCLHRKEWKVDVPTIGSVYAGADKVVCYLSGLGLALDLKSYWTEAGPDYPVPRDWFKRAWTFQEISEHMIIGGDTDNEDIQVYARAKLLMLQRIRSRHRVYHVLSQMRQRESTNPVDKVAGMAYHLHSDSIPAYYGTQSEEDAWSSLVDVAAHQCQWDLLFLYPEPGDGTKTWRPSWRQAMSGTLPLREQRHLDLQIGCWDQDGKTDANAYYNGYIVESAVVRGLSERQQGVEGVMFPRVGQLVVKDDTGRECSYRITASHSYPIPNGSYTLLGSTTKTSRVHWVVGHRLGDGKLEKLSVVWMNVDDIPAVSLMDSLVSRSIATRNPVTLLS</sequence>
<dbReference type="AlphaFoldDB" id="A0AA39PFQ4"/>
<protein>
    <recommendedName>
        <fullName evidence="1">Heterokaryon incompatibility domain-containing protein</fullName>
    </recommendedName>
</protein>
<dbReference type="EMBL" id="JAUEPU010000062">
    <property type="protein sequence ID" value="KAK0483020.1"/>
    <property type="molecule type" value="Genomic_DNA"/>
</dbReference>
<evidence type="ECO:0000313" key="2">
    <source>
        <dbReference type="EMBL" id="KAK0483020.1"/>
    </source>
</evidence>
<evidence type="ECO:0000259" key="1">
    <source>
        <dbReference type="Pfam" id="PF06985"/>
    </source>
</evidence>
<name>A0AA39PFQ4_9AGAR</name>
<dbReference type="Proteomes" id="UP001175228">
    <property type="component" value="Unassembled WGS sequence"/>
</dbReference>
<dbReference type="Pfam" id="PF06985">
    <property type="entry name" value="HET"/>
    <property type="match status" value="1"/>
</dbReference>
<dbReference type="InterPro" id="IPR052895">
    <property type="entry name" value="HetReg/Transcr_Mod"/>
</dbReference>
<comment type="caution">
    <text evidence="2">The sequence shown here is derived from an EMBL/GenBank/DDBJ whole genome shotgun (WGS) entry which is preliminary data.</text>
</comment>
<dbReference type="PANTHER" id="PTHR24148">
    <property type="entry name" value="ANKYRIN REPEAT DOMAIN-CONTAINING PROTEIN 39 HOMOLOG-RELATED"/>
    <property type="match status" value="1"/>
</dbReference>
<gene>
    <name evidence="2" type="ORF">EDD18DRAFT_1432950</name>
</gene>
<reference evidence="2" key="1">
    <citation type="submission" date="2023-06" db="EMBL/GenBank/DDBJ databases">
        <authorList>
            <consortium name="Lawrence Berkeley National Laboratory"/>
            <person name="Ahrendt S."/>
            <person name="Sahu N."/>
            <person name="Indic B."/>
            <person name="Wong-Bajracharya J."/>
            <person name="Merenyi Z."/>
            <person name="Ke H.-M."/>
            <person name="Monk M."/>
            <person name="Kocsube S."/>
            <person name="Drula E."/>
            <person name="Lipzen A."/>
            <person name="Balint B."/>
            <person name="Henrissat B."/>
            <person name="Andreopoulos B."/>
            <person name="Martin F.M."/>
            <person name="Harder C.B."/>
            <person name="Rigling D."/>
            <person name="Ford K.L."/>
            <person name="Foster G.D."/>
            <person name="Pangilinan J."/>
            <person name="Papanicolaou A."/>
            <person name="Barry K."/>
            <person name="LaButti K."/>
            <person name="Viragh M."/>
            <person name="Koriabine M."/>
            <person name="Yan M."/>
            <person name="Riley R."/>
            <person name="Champramary S."/>
            <person name="Plett K.L."/>
            <person name="Tsai I.J."/>
            <person name="Slot J."/>
            <person name="Sipos G."/>
            <person name="Plett J."/>
            <person name="Nagy L.G."/>
            <person name="Grigoriev I.V."/>
        </authorList>
    </citation>
    <scope>NUCLEOTIDE SEQUENCE</scope>
    <source>
        <strain evidence="2">HWK02</strain>
    </source>
</reference>
<evidence type="ECO:0000313" key="3">
    <source>
        <dbReference type="Proteomes" id="UP001175228"/>
    </source>
</evidence>
<accession>A0AA39PFQ4</accession>
<dbReference type="PANTHER" id="PTHR24148:SF64">
    <property type="entry name" value="HETEROKARYON INCOMPATIBILITY DOMAIN-CONTAINING PROTEIN"/>
    <property type="match status" value="1"/>
</dbReference>
<keyword evidence="3" id="KW-1185">Reference proteome</keyword>